<evidence type="ECO:0000313" key="8">
    <source>
        <dbReference type="EnsemblFungi" id="PTTG_27626-t43_1-p1"/>
    </source>
</evidence>
<dbReference type="EC" id="5.6.2.4" evidence="5"/>
<reference evidence="7" key="2">
    <citation type="submission" date="2016-05" db="EMBL/GenBank/DDBJ databases">
        <title>Comparative analysis highlights variable genome content of wheat rusts and divergence of the mating loci.</title>
        <authorList>
            <person name="Cuomo C.A."/>
            <person name="Bakkeren G."/>
            <person name="Szabo L."/>
            <person name="Khalil H."/>
            <person name="Joly D."/>
            <person name="Goldberg J."/>
            <person name="Young S."/>
            <person name="Zeng Q."/>
            <person name="Fellers J."/>
        </authorList>
    </citation>
    <scope>NUCLEOTIDE SEQUENCE [LARGE SCALE GENOMIC DNA]</scope>
    <source>
        <strain evidence="7">1-1 BBBD Race 1</strain>
    </source>
</reference>
<reference evidence="8" key="4">
    <citation type="submission" date="2025-05" db="UniProtKB">
        <authorList>
            <consortium name="EnsemblFungi"/>
        </authorList>
    </citation>
    <scope>IDENTIFICATION</scope>
    <source>
        <strain evidence="8">isolate 1-1 / race 1 (BBBD)</strain>
    </source>
</reference>
<sequence length="244" mass="27249">MDCSLKSAKDLLQMFPGKAEVGTKDMVPTLIYSGTRNATLQVMKVMDKLDTISGYERGDFSSVSCTMALGMGQNWKRVRRVITMGRGDPSCISQMIGRCGRDGKPGLAILFVEKKRKSGLNTPEAVKKANKQANDTRMDALAITPVCIRIALSIDNLHGYIPMDQDDVNYIHEESRERTAKFDPCKCSNCDPEEAQMLKARMQQISNQNFDPILENPKEIPGPLPAQKEKKKHSRGTKPKERDL</sequence>
<evidence type="ECO:0000313" key="9">
    <source>
        <dbReference type="Proteomes" id="UP000005240"/>
    </source>
</evidence>
<name>A0A180GIE4_PUCT1</name>
<dbReference type="AlphaFoldDB" id="A0A180GIE4"/>
<dbReference type="GO" id="GO:0003677">
    <property type="term" value="F:DNA binding"/>
    <property type="evidence" value="ECO:0007669"/>
    <property type="project" value="UniProtKB-KW"/>
</dbReference>
<dbReference type="GO" id="GO:0005737">
    <property type="term" value="C:cytoplasm"/>
    <property type="evidence" value="ECO:0007669"/>
    <property type="project" value="TreeGrafter"/>
</dbReference>
<proteinExistence type="inferred from homology"/>
<dbReference type="SUPFAM" id="SSF52540">
    <property type="entry name" value="P-loop containing nucleoside triphosphate hydrolases"/>
    <property type="match status" value="1"/>
</dbReference>
<dbReference type="OrthoDB" id="2506201at2759"/>
<evidence type="ECO:0000256" key="4">
    <source>
        <dbReference type="ARBA" id="ARBA00034617"/>
    </source>
</evidence>
<dbReference type="GO" id="GO:0043138">
    <property type="term" value="F:3'-5' DNA helicase activity"/>
    <property type="evidence" value="ECO:0007669"/>
    <property type="project" value="UniProtKB-EC"/>
</dbReference>
<comment type="catalytic activity">
    <reaction evidence="4">
        <text>Couples ATP hydrolysis with the unwinding of duplex DNA by translocating in the 3'-5' direction.</text>
        <dbReference type="EC" id="5.6.2.4"/>
    </reaction>
</comment>
<dbReference type="InterPro" id="IPR027417">
    <property type="entry name" value="P-loop_NTPase"/>
</dbReference>
<dbReference type="EMBL" id="ADAS02000063">
    <property type="protein sequence ID" value="OAV92517.1"/>
    <property type="molecule type" value="Genomic_DNA"/>
</dbReference>
<comment type="similarity">
    <text evidence="1">Belongs to the helicase family. RecQ subfamily.</text>
</comment>
<evidence type="ECO:0000256" key="3">
    <source>
        <dbReference type="ARBA" id="ARBA00023235"/>
    </source>
</evidence>
<keyword evidence="3" id="KW-0413">Isomerase</keyword>
<dbReference type="GO" id="GO:0005694">
    <property type="term" value="C:chromosome"/>
    <property type="evidence" value="ECO:0007669"/>
    <property type="project" value="TreeGrafter"/>
</dbReference>
<reference evidence="7" key="1">
    <citation type="submission" date="2009-11" db="EMBL/GenBank/DDBJ databases">
        <authorList>
            <consortium name="The Broad Institute Genome Sequencing Platform"/>
            <person name="Ward D."/>
            <person name="Feldgarden M."/>
            <person name="Earl A."/>
            <person name="Young S.K."/>
            <person name="Zeng Q."/>
            <person name="Koehrsen M."/>
            <person name="Alvarado L."/>
            <person name="Berlin A."/>
            <person name="Bochicchio J."/>
            <person name="Borenstein D."/>
            <person name="Chapman S.B."/>
            <person name="Chen Z."/>
            <person name="Engels R."/>
            <person name="Freedman E."/>
            <person name="Gellesch M."/>
            <person name="Goldberg J."/>
            <person name="Griggs A."/>
            <person name="Gujja S."/>
            <person name="Heilman E."/>
            <person name="Heiman D."/>
            <person name="Hepburn T."/>
            <person name="Howarth C."/>
            <person name="Jen D."/>
            <person name="Larson L."/>
            <person name="Lewis B."/>
            <person name="Mehta T."/>
            <person name="Park D."/>
            <person name="Pearson M."/>
            <person name="Roberts A."/>
            <person name="Saif S."/>
            <person name="Shea T."/>
            <person name="Shenoy N."/>
            <person name="Sisk P."/>
            <person name="Stolte C."/>
            <person name="Sykes S."/>
            <person name="Thomson T."/>
            <person name="Walk T."/>
            <person name="White J."/>
            <person name="Yandava C."/>
            <person name="Izard J."/>
            <person name="Baranova O.V."/>
            <person name="Blanton J.M."/>
            <person name="Tanner A.C."/>
            <person name="Dewhirst F.E."/>
            <person name="Haas B."/>
            <person name="Nusbaum C."/>
            <person name="Birren B."/>
        </authorList>
    </citation>
    <scope>NUCLEOTIDE SEQUENCE [LARGE SCALE GENOMIC DNA]</scope>
    <source>
        <strain evidence="7">1-1 BBBD Race 1</strain>
    </source>
</reference>
<evidence type="ECO:0000256" key="1">
    <source>
        <dbReference type="ARBA" id="ARBA00005446"/>
    </source>
</evidence>
<reference evidence="8 9" key="3">
    <citation type="journal article" date="2017" name="G3 (Bethesda)">
        <title>Comparative analysis highlights variable genome content of wheat rusts and divergence of the mating loci.</title>
        <authorList>
            <person name="Cuomo C.A."/>
            <person name="Bakkeren G."/>
            <person name="Khalil H.B."/>
            <person name="Panwar V."/>
            <person name="Joly D."/>
            <person name="Linning R."/>
            <person name="Sakthikumar S."/>
            <person name="Song X."/>
            <person name="Adiconis X."/>
            <person name="Fan L."/>
            <person name="Goldberg J.M."/>
            <person name="Levin J.Z."/>
            <person name="Young S."/>
            <person name="Zeng Q."/>
            <person name="Anikster Y."/>
            <person name="Bruce M."/>
            <person name="Wang M."/>
            <person name="Yin C."/>
            <person name="McCallum B."/>
            <person name="Szabo L.J."/>
            <person name="Hulbert S."/>
            <person name="Chen X."/>
            <person name="Fellers J.P."/>
        </authorList>
    </citation>
    <scope>NUCLEOTIDE SEQUENCE</scope>
    <source>
        <strain evidence="8">isolate 1-1 / race 1 (BBBD)</strain>
        <strain evidence="9">Isolate 1-1 / race 1 (BBBD)</strain>
    </source>
</reference>
<protein>
    <recommendedName>
        <fullName evidence="5">DNA 3'-5' helicase</fullName>
        <ecNumber evidence="5">5.6.2.4</ecNumber>
    </recommendedName>
</protein>
<keyword evidence="9" id="KW-1185">Reference proteome</keyword>
<dbReference type="STRING" id="630390.A0A180GIE4"/>
<evidence type="ECO:0000256" key="2">
    <source>
        <dbReference type="ARBA" id="ARBA00023125"/>
    </source>
</evidence>
<feature type="region of interest" description="Disordered" evidence="6">
    <location>
        <begin position="203"/>
        <end position="244"/>
    </location>
</feature>
<dbReference type="GO" id="GO:0009378">
    <property type="term" value="F:four-way junction helicase activity"/>
    <property type="evidence" value="ECO:0007669"/>
    <property type="project" value="TreeGrafter"/>
</dbReference>
<organism evidence="7">
    <name type="scientific">Puccinia triticina (isolate 1-1 / race 1 (BBBD))</name>
    <name type="common">Brown leaf rust fungus</name>
    <dbReference type="NCBI Taxonomy" id="630390"/>
    <lineage>
        <taxon>Eukaryota</taxon>
        <taxon>Fungi</taxon>
        <taxon>Dikarya</taxon>
        <taxon>Basidiomycota</taxon>
        <taxon>Pucciniomycotina</taxon>
        <taxon>Pucciniomycetes</taxon>
        <taxon>Pucciniales</taxon>
        <taxon>Pucciniaceae</taxon>
        <taxon>Puccinia</taxon>
    </lineage>
</organism>
<evidence type="ECO:0000313" key="7">
    <source>
        <dbReference type="EMBL" id="OAV92517.1"/>
    </source>
</evidence>
<gene>
    <name evidence="7" type="ORF">PTTG_27626</name>
</gene>
<dbReference type="Gene3D" id="3.40.50.300">
    <property type="entry name" value="P-loop containing nucleotide triphosphate hydrolases"/>
    <property type="match status" value="1"/>
</dbReference>
<dbReference type="Proteomes" id="UP000005240">
    <property type="component" value="Unassembled WGS sequence"/>
</dbReference>
<dbReference type="GO" id="GO:0000724">
    <property type="term" value="P:double-strand break repair via homologous recombination"/>
    <property type="evidence" value="ECO:0007669"/>
    <property type="project" value="TreeGrafter"/>
</dbReference>
<dbReference type="PANTHER" id="PTHR13710:SF105">
    <property type="entry name" value="ATP-DEPENDENT DNA HELICASE Q1"/>
    <property type="match status" value="1"/>
</dbReference>
<dbReference type="EnsemblFungi" id="PTTG_27626-t43_1">
    <property type="protein sequence ID" value="PTTG_27626-t43_1-p1"/>
    <property type="gene ID" value="PTTG_27626"/>
</dbReference>
<keyword evidence="2" id="KW-0238">DNA-binding</keyword>
<accession>A0A180GIE4</accession>
<evidence type="ECO:0000256" key="5">
    <source>
        <dbReference type="ARBA" id="ARBA00034808"/>
    </source>
</evidence>
<evidence type="ECO:0000256" key="6">
    <source>
        <dbReference type="SAM" id="MobiDB-lite"/>
    </source>
</evidence>
<dbReference type="PANTHER" id="PTHR13710">
    <property type="entry name" value="DNA HELICASE RECQ FAMILY MEMBER"/>
    <property type="match status" value="1"/>
</dbReference>
<dbReference type="VEuPathDB" id="FungiDB:PTTG_27626"/>